<keyword evidence="2" id="KW-1185">Reference proteome</keyword>
<evidence type="ECO:0000313" key="1">
    <source>
        <dbReference type="EMBL" id="GAA3874437.1"/>
    </source>
</evidence>
<comment type="caution">
    <text evidence="1">The sequence shown here is derived from an EMBL/GenBank/DDBJ whole genome shotgun (WGS) entry which is preliminary data.</text>
</comment>
<reference evidence="2" key="1">
    <citation type="journal article" date="2019" name="Int. J. Syst. Evol. Microbiol.">
        <title>The Global Catalogue of Microorganisms (GCM) 10K type strain sequencing project: providing services to taxonomists for standard genome sequencing and annotation.</title>
        <authorList>
            <consortium name="The Broad Institute Genomics Platform"/>
            <consortium name="The Broad Institute Genome Sequencing Center for Infectious Disease"/>
            <person name="Wu L."/>
            <person name="Ma J."/>
        </authorList>
    </citation>
    <scope>NUCLEOTIDE SEQUENCE [LARGE SCALE GENOMIC DNA]</scope>
    <source>
        <strain evidence="2">JCM 17190</strain>
    </source>
</reference>
<protein>
    <submittedName>
        <fullName evidence="1">Uncharacterized protein</fullName>
    </submittedName>
</protein>
<organism evidence="1 2">
    <name type="scientific">Celeribacter arenosi</name>
    <dbReference type="NCBI Taxonomy" id="792649"/>
    <lineage>
        <taxon>Bacteria</taxon>
        <taxon>Pseudomonadati</taxon>
        <taxon>Pseudomonadota</taxon>
        <taxon>Alphaproteobacteria</taxon>
        <taxon>Rhodobacterales</taxon>
        <taxon>Roseobacteraceae</taxon>
        <taxon>Celeribacter</taxon>
    </lineage>
</organism>
<accession>A0ABP7KGN9</accession>
<gene>
    <name evidence="1" type="ORF">GCM10022404_25370</name>
</gene>
<sequence>MHDDAFSGRHVQNGQTLHNLCAKCHGQSSLADIAWRNHDADLLSTAETPNDMITFHAWDMVVNTVKDELWADIFHCSHFGSFQFTPENCPRG</sequence>
<name>A0ABP7KGN9_9RHOB</name>
<dbReference type="EMBL" id="BAABDF010000007">
    <property type="protein sequence ID" value="GAA3874437.1"/>
    <property type="molecule type" value="Genomic_DNA"/>
</dbReference>
<proteinExistence type="predicted"/>
<evidence type="ECO:0000313" key="2">
    <source>
        <dbReference type="Proteomes" id="UP001399917"/>
    </source>
</evidence>
<dbReference type="Proteomes" id="UP001399917">
    <property type="component" value="Unassembled WGS sequence"/>
</dbReference>